<proteinExistence type="inferred from homology"/>
<comment type="similarity">
    <text evidence="2">Belongs to the transposase mutator family.</text>
</comment>
<dbReference type="GO" id="GO:0004803">
    <property type="term" value="F:transposase activity"/>
    <property type="evidence" value="ECO:0007669"/>
    <property type="project" value="InterPro"/>
</dbReference>
<evidence type="ECO:0000313" key="7">
    <source>
        <dbReference type="Proteomes" id="UP000298058"/>
    </source>
</evidence>
<evidence type="ECO:0000256" key="4">
    <source>
        <dbReference type="ARBA" id="ARBA00023125"/>
    </source>
</evidence>
<evidence type="ECO:0000256" key="1">
    <source>
        <dbReference type="ARBA" id="ARBA00002190"/>
    </source>
</evidence>
<dbReference type="GO" id="GO:0003677">
    <property type="term" value="F:DNA binding"/>
    <property type="evidence" value="ECO:0007669"/>
    <property type="project" value="UniProtKB-KW"/>
</dbReference>
<protein>
    <submittedName>
        <fullName evidence="6">Transposase</fullName>
    </submittedName>
</protein>
<reference evidence="6" key="1">
    <citation type="journal article" date="2019" name="PLoS Negl. Trop. Dis.">
        <title>Revisiting the worldwide diversity of Leptospira species in the environment.</title>
        <authorList>
            <person name="Vincent A.T."/>
            <person name="Schiettekatte O."/>
            <person name="Bourhy P."/>
            <person name="Veyrier F.J."/>
            <person name="Picardeau M."/>
        </authorList>
    </citation>
    <scope>NUCLEOTIDE SEQUENCE [LARGE SCALE GENOMIC DNA]</scope>
    <source>
        <strain evidence="6">201300427</strain>
    </source>
</reference>
<keyword evidence="4" id="KW-0238">DNA-binding</keyword>
<organism evidence="6 7">
    <name type="scientific">Leptospira idonii</name>
    <dbReference type="NCBI Taxonomy" id="1193500"/>
    <lineage>
        <taxon>Bacteria</taxon>
        <taxon>Pseudomonadati</taxon>
        <taxon>Spirochaetota</taxon>
        <taxon>Spirochaetia</taxon>
        <taxon>Leptospirales</taxon>
        <taxon>Leptospiraceae</taxon>
        <taxon>Leptospira</taxon>
    </lineage>
</organism>
<dbReference type="RefSeq" id="WP_135759381.1">
    <property type="nucleotide sequence ID" value="NZ_RQHW01000015.1"/>
</dbReference>
<comment type="caution">
    <text evidence="6">The sequence shown here is derived from an EMBL/GenBank/DDBJ whole genome shotgun (WGS) entry which is preliminary data.</text>
</comment>
<dbReference type="Proteomes" id="UP000298058">
    <property type="component" value="Unassembled WGS sequence"/>
</dbReference>
<name>A0A4R9M0I0_9LEPT</name>
<evidence type="ECO:0000256" key="2">
    <source>
        <dbReference type="ARBA" id="ARBA00010961"/>
    </source>
</evidence>
<dbReference type="GO" id="GO:0006313">
    <property type="term" value="P:DNA transposition"/>
    <property type="evidence" value="ECO:0007669"/>
    <property type="project" value="InterPro"/>
</dbReference>
<keyword evidence="3" id="KW-0815">Transposition</keyword>
<comment type="function">
    <text evidence="1">Required for the transposition of the insertion element.</text>
</comment>
<evidence type="ECO:0000313" key="6">
    <source>
        <dbReference type="EMBL" id="TGN20224.1"/>
    </source>
</evidence>
<keyword evidence="5" id="KW-0233">DNA recombination</keyword>
<sequence length="81" mass="9454">MADLLKKQKDHYLTFLLFPEDTRKHFYTTNAVESINSGIERMRNDLGGYFASTRFLEVNLFIQFCNLHGLWSRKPIPAISS</sequence>
<evidence type="ECO:0000256" key="5">
    <source>
        <dbReference type="ARBA" id="ARBA00023172"/>
    </source>
</evidence>
<dbReference type="AlphaFoldDB" id="A0A4R9M0I0"/>
<evidence type="ECO:0000256" key="3">
    <source>
        <dbReference type="ARBA" id="ARBA00022578"/>
    </source>
</evidence>
<dbReference type="EMBL" id="RQHW01000015">
    <property type="protein sequence ID" value="TGN20224.1"/>
    <property type="molecule type" value="Genomic_DNA"/>
</dbReference>
<accession>A0A4R9M0I0</accession>
<dbReference type="InterPro" id="IPR001207">
    <property type="entry name" value="Transposase_mutator"/>
</dbReference>
<dbReference type="Pfam" id="PF00872">
    <property type="entry name" value="Transposase_mut"/>
    <property type="match status" value="1"/>
</dbReference>
<dbReference type="OrthoDB" id="355828at2"/>
<gene>
    <name evidence="6" type="ORF">EHS15_04620</name>
</gene>
<keyword evidence="7" id="KW-1185">Reference proteome</keyword>